<dbReference type="InterPro" id="IPR001873">
    <property type="entry name" value="ENaC"/>
</dbReference>
<keyword evidence="9 13" id="KW-0472">Membrane</keyword>
<dbReference type="PANTHER" id="PTHR11690:SF288">
    <property type="entry name" value="AMILORIDE-SENSITIVE NA+ CHANNEL-RELATED"/>
    <property type="match status" value="1"/>
</dbReference>
<evidence type="ECO:0000256" key="13">
    <source>
        <dbReference type="SAM" id="Phobius"/>
    </source>
</evidence>
<dbReference type="Gene3D" id="2.60.470.10">
    <property type="entry name" value="Acid-sensing ion channels like domains"/>
    <property type="match status" value="1"/>
</dbReference>
<name>A0A8J6LJQ3_TENMO</name>
<keyword evidence="4 12" id="KW-0894">Sodium channel</keyword>
<dbReference type="PANTHER" id="PTHR11690">
    <property type="entry name" value="AMILORIDE-SENSITIVE SODIUM CHANNEL-RELATED"/>
    <property type="match status" value="1"/>
</dbReference>
<evidence type="ECO:0000256" key="2">
    <source>
        <dbReference type="ARBA" id="ARBA00007193"/>
    </source>
</evidence>
<feature type="transmembrane region" description="Helical" evidence="13">
    <location>
        <begin position="394"/>
        <end position="420"/>
    </location>
</feature>
<keyword evidence="10 12" id="KW-0739">Sodium transport</keyword>
<keyword evidence="8 12" id="KW-0406">Ion transport</keyword>
<dbReference type="PRINTS" id="PR01078">
    <property type="entry name" value="AMINACHANNEL"/>
</dbReference>
<evidence type="ECO:0000256" key="12">
    <source>
        <dbReference type="RuleBase" id="RU000679"/>
    </source>
</evidence>
<evidence type="ECO:0000256" key="7">
    <source>
        <dbReference type="ARBA" id="ARBA00023053"/>
    </source>
</evidence>
<dbReference type="EMBL" id="JABDTM020007358">
    <property type="protein sequence ID" value="KAH0821558.1"/>
    <property type="molecule type" value="Genomic_DNA"/>
</dbReference>
<evidence type="ECO:0000256" key="11">
    <source>
        <dbReference type="ARBA" id="ARBA00023303"/>
    </source>
</evidence>
<dbReference type="Proteomes" id="UP000719412">
    <property type="component" value="Unassembled WGS sequence"/>
</dbReference>
<dbReference type="GO" id="GO:0015280">
    <property type="term" value="F:ligand-gated sodium channel activity"/>
    <property type="evidence" value="ECO:0007669"/>
    <property type="project" value="TreeGrafter"/>
</dbReference>
<evidence type="ECO:0000256" key="6">
    <source>
        <dbReference type="ARBA" id="ARBA00022989"/>
    </source>
</evidence>
<keyword evidence="5 12" id="KW-0812">Transmembrane</keyword>
<comment type="caution">
    <text evidence="14">The sequence shown here is derived from an EMBL/GenBank/DDBJ whole genome shotgun (WGS) entry which is preliminary data.</text>
</comment>
<reference evidence="14" key="2">
    <citation type="submission" date="2021-08" db="EMBL/GenBank/DDBJ databases">
        <authorList>
            <person name="Eriksson T."/>
        </authorList>
    </citation>
    <scope>NUCLEOTIDE SEQUENCE</scope>
    <source>
        <strain evidence="14">Stoneville</strain>
        <tissue evidence="14">Whole head</tissue>
    </source>
</reference>
<evidence type="ECO:0000256" key="8">
    <source>
        <dbReference type="ARBA" id="ARBA00023065"/>
    </source>
</evidence>
<organism evidence="14 15">
    <name type="scientific">Tenebrio molitor</name>
    <name type="common">Yellow mealworm beetle</name>
    <dbReference type="NCBI Taxonomy" id="7067"/>
    <lineage>
        <taxon>Eukaryota</taxon>
        <taxon>Metazoa</taxon>
        <taxon>Ecdysozoa</taxon>
        <taxon>Arthropoda</taxon>
        <taxon>Hexapoda</taxon>
        <taxon>Insecta</taxon>
        <taxon>Pterygota</taxon>
        <taxon>Neoptera</taxon>
        <taxon>Endopterygota</taxon>
        <taxon>Coleoptera</taxon>
        <taxon>Polyphaga</taxon>
        <taxon>Cucujiformia</taxon>
        <taxon>Tenebrionidae</taxon>
        <taxon>Tenebrio</taxon>
    </lineage>
</organism>
<comment type="similarity">
    <text evidence="2 12">Belongs to the amiloride-sensitive sodium channel (TC 1.A.6) family.</text>
</comment>
<evidence type="ECO:0000313" key="14">
    <source>
        <dbReference type="EMBL" id="KAH0821558.1"/>
    </source>
</evidence>
<evidence type="ECO:0000256" key="5">
    <source>
        <dbReference type="ARBA" id="ARBA00022692"/>
    </source>
</evidence>
<accession>A0A8J6LJQ3</accession>
<keyword evidence="3 12" id="KW-0813">Transport</keyword>
<proteinExistence type="inferred from homology"/>
<dbReference type="Pfam" id="PF00858">
    <property type="entry name" value="ASC"/>
    <property type="match status" value="1"/>
</dbReference>
<evidence type="ECO:0000256" key="4">
    <source>
        <dbReference type="ARBA" id="ARBA00022461"/>
    </source>
</evidence>
<protein>
    <submittedName>
        <fullName evidence="14">Uncharacterized protein</fullName>
    </submittedName>
</protein>
<dbReference type="GO" id="GO:0005886">
    <property type="term" value="C:plasma membrane"/>
    <property type="evidence" value="ECO:0007669"/>
    <property type="project" value="TreeGrafter"/>
</dbReference>
<reference evidence="14" key="1">
    <citation type="journal article" date="2020" name="J Insects Food Feed">
        <title>The yellow mealworm (Tenebrio molitor) genome: a resource for the emerging insects as food and feed industry.</title>
        <authorList>
            <person name="Eriksson T."/>
            <person name="Andere A."/>
            <person name="Kelstrup H."/>
            <person name="Emery V."/>
            <person name="Picard C."/>
        </authorList>
    </citation>
    <scope>NUCLEOTIDE SEQUENCE</scope>
    <source>
        <strain evidence="14">Stoneville</strain>
        <tissue evidence="14">Whole head</tissue>
    </source>
</reference>
<comment type="subcellular location">
    <subcellularLocation>
        <location evidence="1">Membrane</location>
        <topology evidence="1">Multi-pass membrane protein</topology>
    </subcellularLocation>
</comment>
<evidence type="ECO:0000256" key="10">
    <source>
        <dbReference type="ARBA" id="ARBA00023201"/>
    </source>
</evidence>
<keyword evidence="6 13" id="KW-1133">Transmembrane helix</keyword>
<keyword evidence="15" id="KW-1185">Reference proteome</keyword>
<keyword evidence="7" id="KW-0915">Sodium</keyword>
<gene>
    <name evidence="14" type="ORF">GEV33_001233</name>
</gene>
<evidence type="ECO:0000256" key="9">
    <source>
        <dbReference type="ARBA" id="ARBA00023136"/>
    </source>
</evidence>
<evidence type="ECO:0000313" key="15">
    <source>
        <dbReference type="Proteomes" id="UP000719412"/>
    </source>
</evidence>
<dbReference type="Gene3D" id="1.10.287.770">
    <property type="entry name" value="YojJ-like"/>
    <property type="match status" value="1"/>
</dbReference>
<evidence type="ECO:0000256" key="1">
    <source>
        <dbReference type="ARBA" id="ARBA00004141"/>
    </source>
</evidence>
<keyword evidence="11 12" id="KW-0407">Ion channel</keyword>
<sequence>MDFNILEKKEQFSKKTKSEQKKFNYTDIHNKKENNINVTADENIQYEYMSLICSSSSETNGSYSTFPDKFFDFVDEVRPKFDMLSCTYRDKPLTCDKIFKPVLTEEGVCYTLNMLDRSEIFRNNVVHFRNYHKFNRFSTNWSIENGYTDGAGLSTYPRRALLAGAKNGFSFHLVAFSKDLDYLCKNSYQGYKVSVHPPTSLPIPSQDYFRVPLDQSVVAKIQPVMINTSDSVRAYSKQRRRCYFQSERHLQYFKIYSSVNCDIECLANYTLDVCDCVNFYMPRDNTTSICGTEKLECMRDAERDMQLKNLKTKLEKGKAKKKIKSQTECDCLPLCTDLSYDVETSQTDWEWNKWFEAQALESLEGTHLSSLTIYFKSDDFLTSVRNELYGPMDFLANFGGLLGLFTGFSVLSMMEIVYFATVRMICNTRLYGHWSGQDS</sequence>
<evidence type="ECO:0000256" key="3">
    <source>
        <dbReference type="ARBA" id="ARBA00022448"/>
    </source>
</evidence>
<dbReference type="AlphaFoldDB" id="A0A8J6LJQ3"/>